<name>A0A844GCS0_9NEIS</name>
<dbReference type="PROSITE" id="PS50005">
    <property type="entry name" value="TPR"/>
    <property type="match status" value="1"/>
</dbReference>
<dbReference type="InterPro" id="IPR050498">
    <property type="entry name" value="Ycf3"/>
</dbReference>
<comment type="caution">
    <text evidence="4">The sequence shown here is derived from an EMBL/GenBank/DDBJ whole genome shotgun (WGS) entry which is preliminary data.</text>
</comment>
<protein>
    <submittedName>
        <fullName evidence="4">Tetratricopeptide repeat protein</fullName>
    </submittedName>
</protein>
<dbReference type="InterPro" id="IPR019734">
    <property type="entry name" value="TPR_rpt"/>
</dbReference>
<dbReference type="SUPFAM" id="SSF48452">
    <property type="entry name" value="TPR-like"/>
    <property type="match status" value="1"/>
</dbReference>
<evidence type="ECO:0000256" key="3">
    <source>
        <dbReference type="PROSITE-ProRule" id="PRU00339"/>
    </source>
</evidence>
<dbReference type="SMART" id="SM00028">
    <property type="entry name" value="TPR"/>
    <property type="match status" value="3"/>
</dbReference>
<keyword evidence="1" id="KW-0677">Repeat</keyword>
<accession>A0A844GCS0</accession>
<dbReference type="AlphaFoldDB" id="A0A844GCS0"/>
<keyword evidence="5" id="KW-1185">Reference proteome</keyword>
<sequence length="128" mass="13477">MSGMNEQLAISQLNRALSLLQHGQPAAAKPILLKVRQAFPDSPQLYFALGLACAALLQNEAALEHFAKAIELAPTFAAAYINQGVLLKKMGQPAKAIACYNQGDGVATGFGLGIEQPWQRLSDVASGG</sequence>
<proteinExistence type="predicted"/>
<gene>
    <name evidence="4" type="ORF">GKE73_06910</name>
</gene>
<dbReference type="InterPro" id="IPR011990">
    <property type="entry name" value="TPR-like_helical_dom_sf"/>
</dbReference>
<evidence type="ECO:0000256" key="2">
    <source>
        <dbReference type="ARBA" id="ARBA00022803"/>
    </source>
</evidence>
<evidence type="ECO:0000313" key="4">
    <source>
        <dbReference type="EMBL" id="MTD33028.1"/>
    </source>
</evidence>
<evidence type="ECO:0000256" key="1">
    <source>
        <dbReference type="ARBA" id="ARBA00022737"/>
    </source>
</evidence>
<dbReference type="Pfam" id="PF13181">
    <property type="entry name" value="TPR_8"/>
    <property type="match status" value="1"/>
</dbReference>
<organism evidence="4 5">
    <name type="scientific">Paludibacterium denitrificans</name>
    <dbReference type="NCBI Taxonomy" id="2675226"/>
    <lineage>
        <taxon>Bacteria</taxon>
        <taxon>Pseudomonadati</taxon>
        <taxon>Pseudomonadota</taxon>
        <taxon>Betaproteobacteria</taxon>
        <taxon>Neisseriales</taxon>
        <taxon>Chromobacteriaceae</taxon>
        <taxon>Paludibacterium</taxon>
    </lineage>
</organism>
<dbReference type="Pfam" id="PF13432">
    <property type="entry name" value="TPR_16"/>
    <property type="match status" value="1"/>
</dbReference>
<dbReference type="Proteomes" id="UP000446658">
    <property type="component" value="Unassembled WGS sequence"/>
</dbReference>
<feature type="repeat" description="TPR" evidence="3">
    <location>
        <begin position="43"/>
        <end position="76"/>
    </location>
</feature>
<reference evidence="4 5" key="1">
    <citation type="submission" date="2019-11" db="EMBL/GenBank/DDBJ databases">
        <title>Draft genome sequence of Paludibacterium sp. dN18-1.</title>
        <authorList>
            <person name="Im W.-T."/>
        </authorList>
    </citation>
    <scope>NUCLEOTIDE SEQUENCE [LARGE SCALE GENOMIC DNA]</scope>
    <source>
        <strain evidence="5">dN 18-1</strain>
    </source>
</reference>
<evidence type="ECO:0000313" key="5">
    <source>
        <dbReference type="Proteomes" id="UP000446658"/>
    </source>
</evidence>
<dbReference type="RefSeq" id="WP_230369714.1">
    <property type="nucleotide sequence ID" value="NZ_WLYX01000001.1"/>
</dbReference>
<dbReference type="PANTHER" id="PTHR44858:SF1">
    <property type="entry name" value="UDP-N-ACETYLGLUCOSAMINE--PEPTIDE N-ACETYLGLUCOSAMINYLTRANSFERASE SPINDLY-RELATED"/>
    <property type="match status" value="1"/>
</dbReference>
<dbReference type="PANTHER" id="PTHR44858">
    <property type="entry name" value="TETRATRICOPEPTIDE REPEAT PROTEIN 6"/>
    <property type="match status" value="1"/>
</dbReference>
<dbReference type="EMBL" id="WLYX01000001">
    <property type="protein sequence ID" value="MTD33028.1"/>
    <property type="molecule type" value="Genomic_DNA"/>
</dbReference>
<keyword evidence="2 3" id="KW-0802">TPR repeat</keyword>
<dbReference type="Gene3D" id="1.25.40.10">
    <property type="entry name" value="Tetratricopeptide repeat domain"/>
    <property type="match status" value="1"/>
</dbReference>